<evidence type="ECO:0000259" key="7">
    <source>
        <dbReference type="Pfam" id="PF00413"/>
    </source>
</evidence>
<keyword evidence="2 6" id="KW-0479">Metal-binding</keyword>
<dbReference type="GO" id="GO:0030574">
    <property type="term" value="P:collagen catabolic process"/>
    <property type="evidence" value="ECO:0007669"/>
    <property type="project" value="TreeGrafter"/>
</dbReference>
<dbReference type="GO" id="GO:0004222">
    <property type="term" value="F:metalloendopeptidase activity"/>
    <property type="evidence" value="ECO:0007669"/>
    <property type="project" value="InterPro"/>
</dbReference>
<evidence type="ECO:0000256" key="6">
    <source>
        <dbReference type="PIRSR" id="PIRSR621190-2"/>
    </source>
</evidence>
<keyword evidence="1" id="KW-0645">Protease</keyword>
<dbReference type="InterPro" id="IPR024079">
    <property type="entry name" value="MetalloPept_cat_dom_sf"/>
</dbReference>
<evidence type="ECO:0000256" key="4">
    <source>
        <dbReference type="ARBA" id="ARBA00022833"/>
    </source>
</evidence>
<feature type="binding site" evidence="6">
    <location>
        <position position="83"/>
    </location>
    <ligand>
        <name>Zn(2+)</name>
        <dbReference type="ChEBI" id="CHEBI:29105"/>
        <label>2</label>
        <note>catalytic</note>
    </ligand>
</feature>
<dbReference type="PANTHER" id="PTHR10201">
    <property type="entry name" value="MATRIX METALLOPROTEINASE"/>
    <property type="match status" value="1"/>
</dbReference>
<dbReference type="InterPro" id="IPR001818">
    <property type="entry name" value="Pept_M10_metallopeptidase"/>
</dbReference>
<feature type="active site" evidence="5">
    <location>
        <position position="84"/>
    </location>
</feature>
<keyword evidence="3" id="KW-0378">Hydrolase</keyword>
<accession>A0A9I9DP25</accession>
<evidence type="ECO:0000256" key="3">
    <source>
        <dbReference type="ARBA" id="ARBA00022801"/>
    </source>
</evidence>
<dbReference type="GO" id="GO:0006508">
    <property type="term" value="P:proteolysis"/>
    <property type="evidence" value="ECO:0007669"/>
    <property type="project" value="UniProtKB-KW"/>
</dbReference>
<dbReference type="SUPFAM" id="SSF55486">
    <property type="entry name" value="Metalloproteases ('zincins'), catalytic domain"/>
    <property type="match status" value="1"/>
</dbReference>
<evidence type="ECO:0000256" key="1">
    <source>
        <dbReference type="ARBA" id="ARBA00022670"/>
    </source>
</evidence>
<dbReference type="PRINTS" id="PR00138">
    <property type="entry name" value="MATRIXIN"/>
</dbReference>
<dbReference type="GO" id="GO:0030198">
    <property type="term" value="P:extracellular matrix organization"/>
    <property type="evidence" value="ECO:0007669"/>
    <property type="project" value="TreeGrafter"/>
</dbReference>
<name>A0A9I9DP25_CUCME</name>
<keyword evidence="4 6" id="KW-0862">Zinc</keyword>
<evidence type="ECO:0000256" key="2">
    <source>
        <dbReference type="ARBA" id="ARBA00022723"/>
    </source>
</evidence>
<feature type="binding site" evidence="6">
    <location>
        <position position="49"/>
    </location>
    <ligand>
        <name>Zn(2+)</name>
        <dbReference type="ChEBI" id="CHEBI:29105"/>
        <label>1</label>
    </ligand>
</feature>
<feature type="domain" description="Peptidase M10 metallopeptidase" evidence="7">
    <location>
        <begin position="2"/>
        <end position="125"/>
    </location>
</feature>
<organism evidence="8">
    <name type="scientific">Cucumis melo</name>
    <name type="common">Muskmelon</name>
    <dbReference type="NCBI Taxonomy" id="3656"/>
    <lineage>
        <taxon>Eukaryota</taxon>
        <taxon>Viridiplantae</taxon>
        <taxon>Streptophyta</taxon>
        <taxon>Embryophyta</taxon>
        <taxon>Tracheophyta</taxon>
        <taxon>Spermatophyta</taxon>
        <taxon>Magnoliopsida</taxon>
        <taxon>eudicotyledons</taxon>
        <taxon>Gunneridae</taxon>
        <taxon>Pentapetalae</taxon>
        <taxon>rosids</taxon>
        <taxon>fabids</taxon>
        <taxon>Cucurbitales</taxon>
        <taxon>Cucurbitaceae</taxon>
        <taxon>Benincaseae</taxon>
        <taxon>Cucumis</taxon>
    </lineage>
</organism>
<protein>
    <recommendedName>
        <fullName evidence="7">Peptidase M10 metallopeptidase domain-containing protein</fullName>
    </recommendedName>
</protein>
<dbReference type="GO" id="GO:0008270">
    <property type="term" value="F:zinc ion binding"/>
    <property type="evidence" value="ECO:0007669"/>
    <property type="project" value="InterPro"/>
</dbReference>
<dbReference type="PANTHER" id="PTHR10201:SF213">
    <property type="entry name" value="METALLOENDOPROTEINASE 2-MMP-LIKE"/>
    <property type="match status" value="1"/>
</dbReference>
<reference evidence="8" key="1">
    <citation type="submission" date="2023-03" db="UniProtKB">
        <authorList>
            <consortium name="EnsemblPlants"/>
        </authorList>
    </citation>
    <scope>IDENTIFICATION</scope>
</reference>
<dbReference type="InterPro" id="IPR021190">
    <property type="entry name" value="Pept_M10A"/>
</dbReference>
<dbReference type="Gene3D" id="3.40.390.10">
    <property type="entry name" value="Collagenase (Catalytic Domain)"/>
    <property type="match status" value="1"/>
</dbReference>
<dbReference type="Pfam" id="PF00413">
    <property type="entry name" value="Peptidase_M10"/>
    <property type="match status" value="1"/>
</dbReference>
<evidence type="ECO:0000256" key="5">
    <source>
        <dbReference type="PIRSR" id="PIRSR621190-1"/>
    </source>
</evidence>
<feature type="binding site" evidence="6">
    <location>
        <position position="34"/>
    </location>
    <ligand>
        <name>Zn(2+)</name>
        <dbReference type="ChEBI" id="CHEBI:29105"/>
        <label>1</label>
    </ligand>
</feature>
<dbReference type="AlphaFoldDB" id="A0A9I9DP25"/>
<feature type="binding site" evidence="6">
    <location>
        <position position="36"/>
    </location>
    <ligand>
        <name>Zn(2+)</name>
        <dbReference type="ChEBI" id="CHEBI:29105"/>
        <label>1</label>
    </ligand>
</feature>
<sequence length="131" mass="14739">MAFEIWYGRSRFNFTEVNENKGGNIRTSFERGVHGDYHPLTNDTKTLAHTFAPTDGRFHFNADKPFSVEATYGAYHLKTMALHELGHAFGLAHSPSEDSIVFPTVPTNLEKDLDTDDIKGLWELYDGFGVA</sequence>
<feature type="binding site" evidence="6">
    <location>
        <position position="59"/>
    </location>
    <ligand>
        <name>Zn(2+)</name>
        <dbReference type="ChEBI" id="CHEBI:29105"/>
        <label>1</label>
    </ligand>
</feature>
<feature type="binding site" evidence="6">
    <location>
        <position position="93"/>
    </location>
    <ligand>
        <name>Zn(2+)</name>
        <dbReference type="ChEBI" id="CHEBI:29105"/>
        <label>2</label>
        <note>catalytic</note>
    </ligand>
</feature>
<comment type="cofactor">
    <cofactor evidence="6">
        <name>Zn(2+)</name>
        <dbReference type="ChEBI" id="CHEBI:29105"/>
    </cofactor>
    <text evidence="6">Binds 2 Zn(2+) ions per subunit.</text>
</comment>
<dbReference type="GO" id="GO:0031012">
    <property type="term" value="C:extracellular matrix"/>
    <property type="evidence" value="ECO:0007669"/>
    <property type="project" value="InterPro"/>
</dbReference>
<evidence type="ECO:0000313" key="8">
    <source>
        <dbReference type="EnsemblPlants" id="MELO3C021498.2.1"/>
    </source>
</evidence>
<feature type="binding site" evidence="6">
    <location>
        <position position="87"/>
    </location>
    <ligand>
        <name>Zn(2+)</name>
        <dbReference type="ChEBI" id="CHEBI:29105"/>
        <label>2</label>
        <note>catalytic</note>
    </ligand>
</feature>
<proteinExistence type="predicted"/>
<dbReference type="EnsemblPlants" id="MELO3C021498.2.1">
    <property type="protein sequence ID" value="MELO3C021498.2.1"/>
    <property type="gene ID" value="MELO3C021498.2"/>
</dbReference>
<dbReference type="Gramene" id="MELO3C021498.2.1">
    <property type="protein sequence ID" value="MELO3C021498.2.1"/>
    <property type="gene ID" value="MELO3C021498.2"/>
</dbReference>